<reference evidence="3 4" key="1">
    <citation type="submission" date="2019-01" db="EMBL/GenBank/DDBJ databases">
        <title>Nocardioides guangzhouensis sp. nov., an actinobacterium isolated from soil.</title>
        <authorList>
            <person name="Fu Y."/>
            <person name="Cai Y."/>
            <person name="Lin Z."/>
            <person name="Chen P."/>
        </authorList>
    </citation>
    <scope>NUCLEOTIDE SEQUENCE [LARGE SCALE GENOMIC DNA]</scope>
    <source>
        <strain evidence="3 4">130</strain>
    </source>
</reference>
<dbReference type="CDD" id="cd06170">
    <property type="entry name" value="LuxR_C_like"/>
    <property type="match status" value="1"/>
</dbReference>
<dbReference type="SUPFAM" id="SSF52540">
    <property type="entry name" value="P-loop containing nucleoside triphosphate hydrolases"/>
    <property type="match status" value="1"/>
</dbReference>
<feature type="region of interest" description="Disordered" evidence="1">
    <location>
        <begin position="798"/>
        <end position="827"/>
    </location>
</feature>
<dbReference type="RefSeq" id="WP_134718222.1">
    <property type="nucleotide sequence ID" value="NZ_SDKM01000019.1"/>
</dbReference>
<dbReference type="PANTHER" id="PTHR45566">
    <property type="entry name" value="HTH-TYPE TRANSCRIPTIONAL REGULATOR YHJB-RELATED"/>
    <property type="match status" value="1"/>
</dbReference>
<dbReference type="SMART" id="SM00421">
    <property type="entry name" value="HTH_LUXR"/>
    <property type="match status" value="1"/>
</dbReference>
<evidence type="ECO:0000259" key="2">
    <source>
        <dbReference type="PROSITE" id="PS50043"/>
    </source>
</evidence>
<sequence length="886" mass="92834">MSVQSTGALGSTGAPRTLFGRSRLYSFFARVTTTPVSLLVAPAGCGKTAAVLAWEAAAGGEVRWFAPDQAEDAVRLAEQTVRSPGPRTLVLVVDDAHLLPDGTVTTLARLAHDADGTLSVLLVGRRGVAQPPFAMVLAGETQTAHFSDLAFADEEAAMLVRAHHPRADRAQVDAVVAESGGWAGSLVLGGLALADADAPTHNGATVPLPPVLDYLGSEVLGESQDGLHDVLVRVAGEGTVDLDAVQVLTGSESAGDLLDAAAGQGLLVARQPVPLGTIGPAWRFHPLLVELVRRTTTAGGHDRTAYVDAHRRAALHHLRTGDAARALHHAGRTADVDLQDSVIRTVAPELVTQGELSLLEDALASVPAGVRDSHPRLAASQALLLWALGRQEEAKAAADRALEHEPTGPGLDLHTIGAATERDLEVDLALLEIWAAKSGWRSRRGAAARAAAALRCTHESPDGEPAHDLVGVSALRCAWLMLELAGLQVWANELDAASAHVRAAATEAQRLDLPFLRTAVLAVRATLEMVHGAYQSAADDAEECLRDGAATAAGPRAVLVRGVARFYAADYPAAAEDLATVRAFAVESHDPIDAAYVALLDAGLGIAVGDLEGARRLLERDADLPAPLPAYVARHFALFRAGAAGFMGDLAAMEAEAAKMSRACHEADARLTRAIAQGLAGNEREAVRELDSLLSSRDLSAEDAVGSGLPRVTAAAAAVSRVAFLHRIGTPASTAQARRLLPDALARIAPQRLLTIAVVSGPMITDGFADLLVAEVERPGGHPLAAPLLDAVRRLRRPYPDQTPEGTHGPRPAAAAHAADRQPDDLTPREVEVLRALERGGSNTDIAVALYVSENTVKTHLASVYRKLGVTGRRAALRTAQDRNLL</sequence>
<dbReference type="EMBL" id="SDKM01000019">
    <property type="protein sequence ID" value="RYP85044.1"/>
    <property type="molecule type" value="Genomic_DNA"/>
</dbReference>
<evidence type="ECO:0000313" key="3">
    <source>
        <dbReference type="EMBL" id="RYP85044.1"/>
    </source>
</evidence>
<dbReference type="PROSITE" id="PS00622">
    <property type="entry name" value="HTH_LUXR_1"/>
    <property type="match status" value="1"/>
</dbReference>
<comment type="caution">
    <text evidence="3">The sequence shown here is derived from an EMBL/GenBank/DDBJ whole genome shotgun (WGS) entry which is preliminary data.</text>
</comment>
<dbReference type="AlphaFoldDB" id="A0A4Q4ZCY5"/>
<dbReference type="Pfam" id="PF00196">
    <property type="entry name" value="GerE"/>
    <property type="match status" value="1"/>
</dbReference>
<organism evidence="3 4">
    <name type="scientific">Nocardioides guangzhouensis</name>
    <dbReference type="NCBI Taxonomy" id="2497878"/>
    <lineage>
        <taxon>Bacteria</taxon>
        <taxon>Bacillati</taxon>
        <taxon>Actinomycetota</taxon>
        <taxon>Actinomycetes</taxon>
        <taxon>Propionibacteriales</taxon>
        <taxon>Nocardioidaceae</taxon>
        <taxon>Nocardioides</taxon>
    </lineage>
</organism>
<name>A0A4Q4ZCY5_9ACTN</name>
<dbReference type="PANTHER" id="PTHR45566:SF2">
    <property type="entry name" value="NARL SUBFAMILY"/>
    <property type="match status" value="1"/>
</dbReference>
<dbReference type="InterPro" id="IPR000792">
    <property type="entry name" value="Tscrpt_reg_LuxR_C"/>
</dbReference>
<proteinExistence type="predicted"/>
<evidence type="ECO:0000313" key="4">
    <source>
        <dbReference type="Proteomes" id="UP000295198"/>
    </source>
</evidence>
<dbReference type="OrthoDB" id="3174898at2"/>
<protein>
    <recommendedName>
        <fullName evidence="2">HTH luxR-type domain-containing protein</fullName>
    </recommendedName>
</protein>
<dbReference type="GO" id="GO:0006355">
    <property type="term" value="P:regulation of DNA-templated transcription"/>
    <property type="evidence" value="ECO:0007669"/>
    <property type="project" value="InterPro"/>
</dbReference>
<feature type="compositionally biased region" description="Basic and acidic residues" evidence="1">
    <location>
        <begin position="818"/>
        <end position="827"/>
    </location>
</feature>
<dbReference type="SUPFAM" id="SSF46894">
    <property type="entry name" value="C-terminal effector domain of the bipartite response regulators"/>
    <property type="match status" value="1"/>
</dbReference>
<dbReference type="Gene3D" id="1.10.10.10">
    <property type="entry name" value="Winged helix-like DNA-binding domain superfamily/Winged helix DNA-binding domain"/>
    <property type="match status" value="1"/>
</dbReference>
<dbReference type="InterPro" id="IPR027417">
    <property type="entry name" value="P-loop_NTPase"/>
</dbReference>
<dbReference type="PROSITE" id="PS50043">
    <property type="entry name" value="HTH_LUXR_2"/>
    <property type="match status" value="1"/>
</dbReference>
<evidence type="ECO:0000256" key="1">
    <source>
        <dbReference type="SAM" id="MobiDB-lite"/>
    </source>
</evidence>
<dbReference type="PRINTS" id="PR00038">
    <property type="entry name" value="HTHLUXR"/>
</dbReference>
<dbReference type="InterPro" id="IPR051015">
    <property type="entry name" value="EvgA-like"/>
</dbReference>
<accession>A0A4Q4ZCY5</accession>
<dbReference type="InterPro" id="IPR016032">
    <property type="entry name" value="Sig_transdc_resp-reg_C-effctor"/>
</dbReference>
<keyword evidence="4" id="KW-1185">Reference proteome</keyword>
<dbReference type="GO" id="GO:0003677">
    <property type="term" value="F:DNA binding"/>
    <property type="evidence" value="ECO:0007669"/>
    <property type="project" value="InterPro"/>
</dbReference>
<dbReference type="Proteomes" id="UP000295198">
    <property type="component" value="Unassembled WGS sequence"/>
</dbReference>
<gene>
    <name evidence="3" type="ORF">EKO23_13730</name>
</gene>
<dbReference type="InterPro" id="IPR036388">
    <property type="entry name" value="WH-like_DNA-bd_sf"/>
</dbReference>
<feature type="domain" description="HTH luxR-type" evidence="2">
    <location>
        <begin position="819"/>
        <end position="884"/>
    </location>
</feature>